<dbReference type="InterPro" id="IPR019051">
    <property type="entry name" value="Trp_biosyn_TM_oprn/chp"/>
</dbReference>
<keyword evidence="2" id="KW-0812">Transmembrane</keyword>
<evidence type="ECO:0000313" key="4">
    <source>
        <dbReference type="Proteomes" id="UP000199546"/>
    </source>
</evidence>
<sequence>MQGASRREPGAAVAGCAVAGGLALSAGGQTWATVTVTRTPPLPPVTETLTGSAVAPLVTAAGLLLLAAAVAVLAVRGAGRIAVGLLVALAGAALGWSALRVLVGGPDTAAAGPGEQRAADLAAAWPVLVVVAAVVAVATGLLVAVRGRRWPAMGRRYERGPGAAQAQAQAQAQAPERTRTDEDRALDAWRALDRGDDPTDDGTGDGTGDGTPGETPDPATDHGGRRG</sequence>
<feature type="compositionally biased region" description="Basic and acidic residues" evidence="1">
    <location>
        <begin position="176"/>
        <end position="197"/>
    </location>
</feature>
<dbReference type="Pfam" id="PF09534">
    <property type="entry name" value="Trp_oprn_chp"/>
    <property type="match status" value="1"/>
</dbReference>
<reference evidence="4" key="1">
    <citation type="submission" date="2016-10" db="EMBL/GenBank/DDBJ databases">
        <authorList>
            <person name="Varghese N."/>
            <person name="Submissions S."/>
        </authorList>
    </citation>
    <scope>NUCLEOTIDE SEQUENCE [LARGE SCALE GENOMIC DNA]</scope>
    <source>
        <strain evidence="4">DSM 46136</strain>
    </source>
</reference>
<evidence type="ECO:0000313" key="3">
    <source>
        <dbReference type="EMBL" id="SFT73147.1"/>
    </source>
</evidence>
<dbReference type="RefSeq" id="WP_093579910.1">
    <property type="nucleotide sequence ID" value="NZ_FPBA01000008.1"/>
</dbReference>
<keyword evidence="2" id="KW-0472">Membrane</keyword>
<keyword evidence="4" id="KW-1185">Reference proteome</keyword>
<dbReference type="STRING" id="1296565.SAMN05660657_02720"/>
<name>A0A1I7ADY2_9ACTN</name>
<dbReference type="EMBL" id="FPBA01000008">
    <property type="protein sequence ID" value="SFT73147.1"/>
    <property type="molecule type" value="Genomic_DNA"/>
</dbReference>
<dbReference type="Proteomes" id="UP000199546">
    <property type="component" value="Unassembled WGS sequence"/>
</dbReference>
<keyword evidence="2" id="KW-1133">Transmembrane helix</keyword>
<protein>
    <submittedName>
        <fullName evidence="3">Trp region conserved hypothetical membrane protein</fullName>
    </submittedName>
</protein>
<accession>A0A1I7ADY2</accession>
<evidence type="ECO:0000256" key="1">
    <source>
        <dbReference type="SAM" id="MobiDB-lite"/>
    </source>
</evidence>
<evidence type="ECO:0000256" key="2">
    <source>
        <dbReference type="SAM" id="Phobius"/>
    </source>
</evidence>
<feature type="transmembrane region" description="Helical" evidence="2">
    <location>
        <begin position="123"/>
        <end position="145"/>
    </location>
</feature>
<feature type="region of interest" description="Disordered" evidence="1">
    <location>
        <begin position="170"/>
        <end position="227"/>
    </location>
</feature>
<feature type="transmembrane region" description="Helical" evidence="2">
    <location>
        <begin position="49"/>
        <end position="75"/>
    </location>
</feature>
<feature type="transmembrane region" description="Helical" evidence="2">
    <location>
        <begin position="82"/>
        <end position="103"/>
    </location>
</feature>
<dbReference type="AlphaFoldDB" id="A0A1I7ADY2"/>
<organism evidence="3 4">
    <name type="scientific">Geodermatophilus amargosae</name>
    <dbReference type="NCBI Taxonomy" id="1296565"/>
    <lineage>
        <taxon>Bacteria</taxon>
        <taxon>Bacillati</taxon>
        <taxon>Actinomycetota</taxon>
        <taxon>Actinomycetes</taxon>
        <taxon>Geodermatophilales</taxon>
        <taxon>Geodermatophilaceae</taxon>
        <taxon>Geodermatophilus</taxon>
    </lineage>
</organism>
<gene>
    <name evidence="3" type="ORF">SAMN05660657_02720</name>
</gene>
<proteinExistence type="predicted"/>